<gene>
    <name evidence="2" type="ordered locus">Dole_1775</name>
</gene>
<dbReference type="Pfam" id="PF09723">
    <property type="entry name" value="Zn_ribbon_8"/>
    <property type="match status" value="1"/>
</dbReference>
<dbReference type="AlphaFoldDB" id="A9A0V4"/>
<dbReference type="SMART" id="SM00834">
    <property type="entry name" value="CxxC_CXXC_SSSS"/>
    <property type="match status" value="1"/>
</dbReference>
<dbReference type="eggNOG" id="COG2331">
    <property type="taxonomic scope" value="Bacteria"/>
</dbReference>
<dbReference type="KEGG" id="dol:Dole_1775"/>
<dbReference type="NCBIfam" id="TIGR02605">
    <property type="entry name" value="CxxC_CxxC_SSSS"/>
    <property type="match status" value="1"/>
</dbReference>
<name>A9A0V4_DESOH</name>
<dbReference type="InterPro" id="IPR013429">
    <property type="entry name" value="Regulatory_FmdB_Zinc_ribbon"/>
</dbReference>
<dbReference type="Proteomes" id="UP000008561">
    <property type="component" value="Chromosome"/>
</dbReference>
<keyword evidence="3" id="KW-1185">Reference proteome</keyword>
<organism evidence="2 3">
    <name type="scientific">Desulfosudis oleivorans (strain DSM 6200 / JCM 39069 / Hxd3)</name>
    <name type="common">Desulfococcus oleovorans</name>
    <dbReference type="NCBI Taxonomy" id="96561"/>
    <lineage>
        <taxon>Bacteria</taxon>
        <taxon>Pseudomonadati</taxon>
        <taxon>Thermodesulfobacteriota</taxon>
        <taxon>Desulfobacteria</taxon>
        <taxon>Desulfobacterales</taxon>
        <taxon>Desulfosudaceae</taxon>
        <taxon>Desulfosudis</taxon>
    </lineage>
</organism>
<dbReference type="Gene3D" id="2.20.28.30">
    <property type="entry name" value="RNA polymerase ii, chain L"/>
    <property type="match status" value="1"/>
</dbReference>
<feature type="domain" description="Putative regulatory protein FmdB zinc ribbon" evidence="1">
    <location>
        <begin position="5"/>
        <end position="46"/>
    </location>
</feature>
<dbReference type="STRING" id="96561.Dole_1775"/>
<reference evidence="2 3" key="1">
    <citation type="submission" date="2007-10" db="EMBL/GenBank/DDBJ databases">
        <title>Complete sequence of Desulfococcus oleovorans Hxd3.</title>
        <authorList>
            <consortium name="US DOE Joint Genome Institute"/>
            <person name="Copeland A."/>
            <person name="Lucas S."/>
            <person name="Lapidus A."/>
            <person name="Barry K."/>
            <person name="Glavina del Rio T."/>
            <person name="Dalin E."/>
            <person name="Tice H."/>
            <person name="Pitluck S."/>
            <person name="Kiss H."/>
            <person name="Brettin T."/>
            <person name="Bruce D."/>
            <person name="Detter J.C."/>
            <person name="Han C."/>
            <person name="Schmutz J."/>
            <person name="Larimer F."/>
            <person name="Land M."/>
            <person name="Hauser L."/>
            <person name="Kyrpides N."/>
            <person name="Kim E."/>
            <person name="Wawrik B."/>
            <person name="Richardson P."/>
        </authorList>
    </citation>
    <scope>NUCLEOTIDE SEQUENCE [LARGE SCALE GENOMIC DNA]</scope>
    <source>
        <strain evidence="3">DSM 6200 / JCM 39069 / Hxd3</strain>
    </source>
</reference>
<dbReference type="EMBL" id="CP000859">
    <property type="protein sequence ID" value="ABW67579.1"/>
    <property type="molecule type" value="Genomic_DNA"/>
</dbReference>
<evidence type="ECO:0000259" key="1">
    <source>
        <dbReference type="SMART" id="SM00834"/>
    </source>
</evidence>
<evidence type="ECO:0000313" key="2">
    <source>
        <dbReference type="EMBL" id="ABW67579.1"/>
    </source>
</evidence>
<accession>A9A0V4</accession>
<protein>
    <submittedName>
        <fullName evidence="2">Putative regulatory protein, FmdB family</fullName>
    </submittedName>
</protein>
<evidence type="ECO:0000313" key="3">
    <source>
        <dbReference type="Proteomes" id="UP000008561"/>
    </source>
</evidence>
<dbReference type="HOGENOM" id="CLU_136025_4_1_7"/>
<sequence>MEGAMPIFEYQCEKCGHVFEELVMTKKKKRIACPRCHHAKVSKLISRTGAVGRNTAGTGCAAPSGSGFS</sequence>
<proteinExistence type="predicted"/>